<feature type="signal peptide" evidence="1">
    <location>
        <begin position="1"/>
        <end position="22"/>
    </location>
</feature>
<evidence type="ECO:0000313" key="3">
    <source>
        <dbReference type="EMBL" id="KIJ28555.1"/>
    </source>
</evidence>
<dbReference type="InterPro" id="IPR045341">
    <property type="entry name" value="DUF6532"/>
</dbReference>
<proteinExistence type="predicted"/>
<reference evidence="3 4" key="1">
    <citation type="submission" date="2014-06" db="EMBL/GenBank/DDBJ databases">
        <title>Evolutionary Origins and Diversification of the Mycorrhizal Mutualists.</title>
        <authorList>
            <consortium name="DOE Joint Genome Institute"/>
            <consortium name="Mycorrhizal Genomics Consortium"/>
            <person name="Kohler A."/>
            <person name="Kuo A."/>
            <person name="Nagy L.G."/>
            <person name="Floudas D."/>
            <person name="Copeland A."/>
            <person name="Barry K.W."/>
            <person name="Cichocki N."/>
            <person name="Veneault-Fourrey C."/>
            <person name="LaButti K."/>
            <person name="Lindquist E.A."/>
            <person name="Lipzen A."/>
            <person name="Lundell T."/>
            <person name="Morin E."/>
            <person name="Murat C."/>
            <person name="Riley R."/>
            <person name="Ohm R."/>
            <person name="Sun H."/>
            <person name="Tunlid A."/>
            <person name="Henrissat B."/>
            <person name="Grigoriev I.V."/>
            <person name="Hibbett D.S."/>
            <person name="Martin F."/>
        </authorList>
    </citation>
    <scope>NUCLEOTIDE SEQUENCE [LARGE SCALE GENOMIC DNA]</scope>
    <source>
        <strain evidence="3 4">SS14</strain>
    </source>
</reference>
<evidence type="ECO:0000256" key="1">
    <source>
        <dbReference type="SAM" id="SignalP"/>
    </source>
</evidence>
<dbReference type="Proteomes" id="UP000054279">
    <property type="component" value="Unassembled WGS sequence"/>
</dbReference>
<dbReference type="HOGENOM" id="CLU_1476027_0_0_1"/>
<keyword evidence="4" id="KW-1185">Reference proteome</keyword>
<dbReference type="EMBL" id="KN837303">
    <property type="protein sequence ID" value="KIJ28555.1"/>
    <property type="molecule type" value="Genomic_DNA"/>
</dbReference>
<evidence type="ECO:0000313" key="4">
    <source>
        <dbReference type="Proteomes" id="UP000054279"/>
    </source>
</evidence>
<evidence type="ECO:0000259" key="2">
    <source>
        <dbReference type="Pfam" id="PF20149"/>
    </source>
</evidence>
<accession>A0A0C9UTQ4</accession>
<feature type="domain" description="DUF6532" evidence="2">
    <location>
        <begin position="21"/>
        <end position="72"/>
    </location>
</feature>
<dbReference type="Pfam" id="PF20149">
    <property type="entry name" value="DUF6532"/>
    <property type="match status" value="1"/>
</dbReference>
<sequence>MARSGVLVVILMFLCVYDQCLDKFDPLPLPVVAYACTLIHCTLKSLLKGRRDTFTSDTYSPIFIEYLALLTELQEDSPDECQEVLKSLLAEGRKSLGETQEAICTNKRTPASGGLLQDAFDKELSMLRPILPSGPSVVTSGIVIGAALGPGASVSYAIVLYDSALSTLILQQIYPSPTVYSAL</sequence>
<feature type="chain" id="PRO_5002214492" description="DUF6532 domain-containing protein" evidence="1">
    <location>
        <begin position="23"/>
        <end position="183"/>
    </location>
</feature>
<protein>
    <recommendedName>
        <fullName evidence="2">DUF6532 domain-containing protein</fullName>
    </recommendedName>
</protein>
<organism evidence="3 4">
    <name type="scientific">Sphaerobolus stellatus (strain SS14)</name>
    <dbReference type="NCBI Taxonomy" id="990650"/>
    <lineage>
        <taxon>Eukaryota</taxon>
        <taxon>Fungi</taxon>
        <taxon>Dikarya</taxon>
        <taxon>Basidiomycota</taxon>
        <taxon>Agaricomycotina</taxon>
        <taxon>Agaricomycetes</taxon>
        <taxon>Phallomycetidae</taxon>
        <taxon>Geastrales</taxon>
        <taxon>Sphaerobolaceae</taxon>
        <taxon>Sphaerobolus</taxon>
    </lineage>
</organism>
<gene>
    <name evidence="3" type="ORF">M422DRAFT_270156</name>
</gene>
<dbReference type="AlphaFoldDB" id="A0A0C9UTQ4"/>
<name>A0A0C9UTQ4_SPHS4</name>
<keyword evidence="1" id="KW-0732">Signal</keyword>